<dbReference type="Gene3D" id="1.10.1740.10">
    <property type="match status" value="1"/>
</dbReference>
<dbReference type="Pfam" id="PF08281">
    <property type="entry name" value="Sigma70_r4_2"/>
    <property type="match status" value="1"/>
</dbReference>
<dbReference type="Proteomes" id="UP000766570">
    <property type="component" value="Unassembled WGS sequence"/>
</dbReference>
<evidence type="ECO:0000259" key="6">
    <source>
        <dbReference type="Pfam" id="PF08281"/>
    </source>
</evidence>
<dbReference type="SUPFAM" id="SSF88659">
    <property type="entry name" value="Sigma3 and sigma4 domains of RNA polymerase sigma factors"/>
    <property type="match status" value="1"/>
</dbReference>
<reference evidence="7 8" key="1">
    <citation type="submission" date="2021-03" db="EMBL/GenBank/DDBJ databases">
        <title>Sequencing the genomes of 1000 actinobacteria strains.</title>
        <authorList>
            <person name="Klenk H.-P."/>
        </authorList>
    </citation>
    <scope>NUCLEOTIDE SEQUENCE [LARGE SCALE GENOMIC DNA]</scope>
    <source>
        <strain evidence="7 8">DSM 15454</strain>
    </source>
</reference>
<dbReference type="CDD" id="cd06171">
    <property type="entry name" value="Sigma70_r4"/>
    <property type="match status" value="1"/>
</dbReference>
<dbReference type="SUPFAM" id="SSF88946">
    <property type="entry name" value="Sigma2 domain of RNA polymerase sigma factors"/>
    <property type="match status" value="1"/>
</dbReference>
<dbReference type="PANTHER" id="PTHR43133:SF8">
    <property type="entry name" value="RNA POLYMERASE SIGMA FACTOR HI_1459-RELATED"/>
    <property type="match status" value="1"/>
</dbReference>
<accession>A0ABS4WGX7</accession>
<dbReference type="PANTHER" id="PTHR43133">
    <property type="entry name" value="RNA POLYMERASE ECF-TYPE SIGMA FACTO"/>
    <property type="match status" value="1"/>
</dbReference>
<gene>
    <name evidence="7" type="ORF">JOF46_003377</name>
</gene>
<keyword evidence="3" id="KW-0731">Sigma factor</keyword>
<keyword evidence="5" id="KW-0804">Transcription</keyword>
<organism evidence="7 8">
    <name type="scientific">Paeniglutamicibacter psychrophenolicus</name>
    <dbReference type="NCBI Taxonomy" id="257454"/>
    <lineage>
        <taxon>Bacteria</taxon>
        <taxon>Bacillati</taxon>
        <taxon>Actinomycetota</taxon>
        <taxon>Actinomycetes</taxon>
        <taxon>Micrococcales</taxon>
        <taxon>Micrococcaceae</taxon>
        <taxon>Paeniglutamicibacter</taxon>
    </lineage>
</organism>
<dbReference type="EMBL" id="JAGIOE010000001">
    <property type="protein sequence ID" value="MBP2375465.1"/>
    <property type="molecule type" value="Genomic_DNA"/>
</dbReference>
<dbReference type="InterPro" id="IPR036388">
    <property type="entry name" value="WH-like_DNA-bd_sf"/>
</dbReference>
<evidence type="ECO:0000256" key="2">
    <source>
        <dbReference type="ARBA" id="ARBA00023015"/>
    </source>
</evidence>
<dbReference type="InterPro" id="IPR013249">
    <property type="entry name" value="RNA_pol_sigma70_r4_t2"/>
</dbReference>
<evidence type="ECO:0000256" key="3">
    <source>
        <dbReference type="ARBA" id="ARBA00023082"/>
    </source>
</evidence>
<dbReference type="InterPro" id="IPR013325">
    <property type="entry name" value="RNA_pol_sigma_r2"/>
</dbReference>
<evidence type="ECO:0000313" key="8">
    <source>
        <dbReference type="Proteomes" id="UP000766570"/>
    </source>
</evidence>
<feature type="domain" description="RNA polymerase sigma factor 70 region 4 type 2" evidence="6">
    <location>
        <begin position="102"/>
        <end position="153"/>
    </location>
</feature>
<dbReference type="InterPro" id="IPR013324">
    <property type="entry name" value="RNA_pol_sigma_r3/r4-like"/>
</dbReference>
<comment type="caution">
    <text evidence="7">The sequence shown here is derived from an EMBL/GenBank/DDBJ whole genome shotgun (WGS) entry which is preliminary data.</text>
</comment>
<name>A0ABS4WGX7_9MICC</name>
<dbReference type="RefSeq" id="WP_209909131.1">
    <property type="nucleotide sequence ID" value="NZ_BAAAMI010000007.1"/>
</dbReference>
<evidence type="ECO:0000256" key="5">
    <source>
        <dbReference type="ARBA" id="ARBA00023163"/>
    </source>
</evidence>
<keyword evidence="8" id="KW-1185">Reference proteome</keyword>
<keyword evidence="4" id="KW-0238">DNA-binding</keyword>
<dbReference type="Gene3D" id="1.10.10.10">
    <property type="entry name" value="Winged helix-like DNA-binding domain superfamily/Winged helix DNA-binding domain"/>
    <property type="match status" value="1"/>
</dbReference>
<dbReference type="NCBIfam" id="TIGR02937">
    <property type="entry name" value="sigma70-ECF"/>
    <property type="match status" value="1"/>
</dbReference>
<comment type="similarity">
    <text evidence="1">Belongs to the sigma-70 factor family. ECF subfamily.</text>
</comment>
<dbReference type="InterPro" id="IPR039425">
    <property type="entry name" value="RNA_pol_sigma-70-like"/>
</dbReference>
<evidence type="ECO:0000256" key="1">
    <source>
        <dbReference type="ARBA" id="ARBA00010641"/>
    </source>
</evidence>
<dbReference type="InterPro" id="IPR014284">
    <property type="entry name" value="RNA_pol_sigma-70_dom"/>
</dbReference>
<sequence>METQASAAVEELHRLHSKNVYRYVYRRILDVEVARQISNDAFRLAWQRGISPGEDALGWLLVTARNLVGNELRSMGREKNLVFKAAAAQLAERGGHDSGLDEQVHEVLDALRAKDREVLILAYWDALSIAEIAAMLECSHESAKSRLFRARKAFERKAPTSMLKGGGSNGQH</sequence>
<proteinExistence type="inferred from homology"/>
<protein>
    <submittedName>
        <fullName evidence="7">RNA polymerase sigma-70 factor (ECF subfamily)</fullName>
    </submittedName>
</protein>
<keyword evidence="2" id="KW-0805">Transcription regulation</keyword>
<evidence type="ECO:0000256" key="4">
    <source>
        <dbReference type="ARBA" id="ARBA00023125"/>
    </source>
</evidence>
<evidence type="ECO:0000313" key="7">
    <source>
        <dbReference type="EMBL" id="MBP2375465.1"/>
    </source>
</evidence>